<evidence type="ECO:0000313" key="2">
    <source>
        <dbReference type="Proteomes" id="UP001152795"/>
    </source>
</evidence>
<dbReference type="EMBL" id="CACRXK020007329">
    <property type="protein sequence ID" value="CAB4011970.1"/>
    <property type="molecule type" value="Genomic_DNA"/>
</dbReference>
<reference evidence="1" key="1">
    <citation type="submission" date="2020-04" db="EMBL/GenBank/DDBJ databases">
        <authorList>
            <person name="Alioto T."/>
            <person name="Alioto T."/>
            <person name="Gomez Garrido J."/>
        </authorList>
    </citation>
    <scope>NUCLEOTIDE SEQUENCE</scope>
    <source>
        <strain evidence="1">A484AB</strain>
    </source>
</reference>
<protein>
    <submittedName>
        <fullName evidence="1">Uncharacterized protein</fullName>
    </submittedName>
</protein>
<dbReference type="Proteomes" id="UP001152795">
    <property type="component" value="Unassembled WGS sequence"/>
</dbReference>
<gene>
    <name evidence="1" type="ORF">PACLA_8A083522</name>
</gene>
<dbReference type="AlphaFoldDB" id="A0A6S7I7S3"/>
<accession>A0A6S7I7S3</accession>
<evidence type="ECO:0000313" key="1">
    <source>
        <dbReference type="EMBL" id="CAB4011970.1"/>
    </source>
</evidence>
<comment type="caution">
    <text evidence="1">The sequence shown here is derived from an EMBL/GenBank/DDBJ whole genome shotgun (WGS) entry which is preliminary data.</text>
</comment>
<name>A0A6S7I7S3_PARCT</name>
<proteinExistence type="predicted"/>
<sequence length="124" mass="14143">MAGANDDCVNAARLHERPFHAAYINEKIPCPLPQCRRDFPNDFFEKSEPYIGYNVFTKHGDCHNLYVAAKDAKEAAKLVGMVLLHFGYVKPYSKGYRGEPIDVKGENITTTYFQCVVFYQDGVW</sequence>
<keyword evidence="2" id="KW-1185">Reference proteome</keyword>
<organism evidence="1 2">
    <name type="scientific">Paramuricea clavata</name>
    <name type="common">Red gorgonian</name>
    <name type="synonym">Violescent sea-whip</name>
    <dbReference type="NCBI Taxonomy" id="317549"/>
    <lineage>
        <taxon>Eukaryota</taxon>
        <taxon>Metazoa</taxon>
        <taxon>Cnidaria</taxon>
        <taxon>Anthozoa</taxon>
        <taxon>Octocorallia</taxon>
        <taxon>Malacalcyonacea</taxon>
        <taxon>Plexauridae</taxon>
        <taxon>Paramuricea</taxon>
    </lineage>
</organism>